<sequence>MSATPQPTGHAELRGMVFRDAVVRLASVGVDAGLGALDSVIAQALAADDASQSNYCKHRDALTFWAHLVLTHVFVTGPPSALHGGLPASLDDEATTAIKGFKDAANTLHRCLVHPDAGAEAEPTMDPAFAAAYSNDSLFVTATAQRTWVGIPGPSDGISTQADIFRPYLSCTSCANARSKAKKKTETSPCSWPAPGGQCSNCKRSCKVFVNIGDQVAVLVSVLAKDLAKRGIPKALKAPAPSRGGKRARAKAQPDVVTAPEADSSDEYRSNNEDDGEDMLGPYVKRLGEKAAAMRDDIELFTAAAQGAGRAMQGVARKIGVAATQIVYPSHVASQWHRPEVGQWQEELIESDEDE</sequence>
<protein>
    <submittedName>
        <fullName evidence="2">Uncharacterized protein</fullName>
    </submittedName>
</protein>
<accession>J0D882</accession>
<dbReference type="KEGG" id="adl:AURDEDRAFT_175502"/>
<evidence type="ECO:0000313" key="3">
    <source>
        <dbReference type="Proteomes" id="UP000006514"/>
    </source>
</evidence>
<organism evidence="2 3">
    <name type="scientific">Auricularia subglabra (strain TFB-10046 / SS5)</name>
    <name type="common">White-rot fungus</name>
    <name type="synonym">Auricularia delicata (strain TFB10046)</name>
    <dbReference type="NCBI Taxonomy" id="717982"/>
    <lineage>
        <taxon>Eukaryota</taxon>
        <taxon>Fungi</taxon>
        <taxon>Dikarya</taxon>
        <taxon>Basidiomycota</taxon>
        <taxon>Agaricomycotina</taxon>
        <taxon>Agaricomycetes</taxon>
        <taxon>Auriculariales</taxon>
        <taxon>Auriculariaceae</taxon>
        <taxon>Auricularia</taxon>
    </lineage>
</organism>
<evidence type="ECO:0000313" key="2">
    <source>
        <dbReference type="EMBL" id="EJD35410.1"/>
    </source>
</evidence>
<feature type="region of interest" description="Disordered" evidence="1">
    <location>
        <begin position="236"/>
        <end position="280"/>
    </location>
</feature>
<gene>
    <name evidence="2" type="ORF">AURDEDRAFT_175502</name>
</gene>
<dbReference type="Proteomes" id="UP000006514">
    <property type="component" value="Unassembled WGS sequence"/>
</dbReference>
<dbReference type="EMBL" id="JH687891">
    <property type="protein sequence ID" value="EJD35410.1"/>
    <property type="molecule type" value="Genomic_DNA"/>
</dbReference>
<reference evidence="3" key="1">
    <citation type="journal article" date="2012" name="Science">
        <title>The Paleozoic origin of enzymatic lignin decomposition reconstructed from 31 fungal genomes.</title>
        <authorList>
            <person name="Floudas D."/>
            <person name="Binder M."/>
            <person name="Riley R."/>
            <person name="Barry K."/>
            <person name="Blanchette R.A."/>
            <person name="Henrissat B."/>
            <person name="Martinez A.T."/>
            <person name="Otillar R."/>
            <person name="Spatafora J.W."/>
            <person name="Yadav J.S."/>
            <person name="Aerts A."/>
            <person name="Benoit I."/>
            <person name="Boyd A."/>
            <person name="Carlson A."/>
            <person name="Copeland A."/>
            <person name="Coutinho P.M."/>
            <person name="de Vries R.P."/>
            <person name="Ferreira P."/>
            <person name="Findley K."/>
            <person name="Foster B."/>
            <person name="Gaskell J."/>
            <person name="Glotzer D."/>
            <person name="Gorecki P."/>
            <person name="Heitman J."/>
            <person name="Hesse C."/>
            <person name="Hori C."/>
            <person name="Igarashi K."/>
            <person name="Jurgens J.A."/>
            <person name="Kallen N."/>
            <person name="Kersten P."/>
            <person name="Kohler A."/>
            <person name="Kuees U."/>
            <person name="Kumar T.K.A."/>
            <person name="Kuo A."/>
            <person name="LaButti K."/>
            <person name="Larrondo L.F."/>
            <person name="Lindquist E."/>
            <person name="Ling A."/>
            <person name="Lombard V."/>
            <person name="Lucas S."/>
            <person name="Lundell T."/>
            <person name="Martin R."/>
            <person name="McLaughlin D.J."/>
            <person name="Morgenstern I."/>
            <person name="Morin E."/>
            <person name="Murat C."/>
            <person name="Nagy L.G."/>
            <person name="Nolan M."/>
            <person name="Ohm R.A."/>
            <person name="Patyshakuliyeva A."/>
            <person name="Rokas A."/>
            <person name="Ruiz-Duenas F.J."/>
            <person name="Sabat G."/>
            <person name="Salamov A."/>
            <person name="Samejima M."/>
            <person name="Schmutz J."/>
            <person name="Slot J.C."/>
            <person name="St John F."/>
            <person name="Stenlid J."/>
            <person name="Sun H."/>
            <person name="Sun S."/>
            <person name="Syed K."/>
            <person name="Tsang A."/>
            <person name="Wiebenga A."/>
            <person name="Young D."/>
            <person name="Pisabarro A."/>
            <person name="Eastwood D.C."/>
            <person name="Martin F."/>
            <person name="Cullen D."/>
            <person name="Grigoriev I.V."/>
            <person name="Hibbett D.S."/>
        </authorList>
    </citation>
    <scope>NUCLEOTIDE SEQUENCE [LARGE SCALE GENOMIC DNA]</scope>
    <source>
        <strain evidence="3">TFB10046</strain>
    </source>
</reference>
<keyword evidence="3" id="KW-1185">Reference proteome</keyword>
<name>J0D882_AURST</name>
<dbReference type="InParanoid" id="J0D882"/>
<proteinExistence type="predicted"/>
<evidence type="ECO:0000256" key="1">
    <source>
        <dbReference type="SAM" id="MobiDB-lite"/>
    </source>
</evidence>
<dbReference type="AlphaFoldDB" id="J0D882"/>